<name>A0A392W7W5_9FABA</name>
<protein>
    <submittedName>
        <fullName evidence="2">Pre-mRNA-processing factor 39-like</fullName>
    </submittedName>
</protein>
<organism evidence="2 3">
    <name type="scientific">Trifolium medium</name>
    <dbReference type="NCBI Taxonomy" id="97028"/>
    <lineage>
        <taxon>Eukaryota</taxon>
        <taxon>Viridiplantae</taxon>
        <taxon>Streptophyta</taxon>
        <taxon>Embryophyta</taxon>
        <taxon>Tracheophyta</taxon>
        <taxon>Spermatophyta</taxon>
        <taxon>Magnoliopsida</taxon>
        <taxon>eudicotyledons</taxon>
        <taxon>Gunneridae</taxon>
        <taxon>Pentapetalae</taxon>
        <taxon>rosids</taxon>
        <taxon>fabids</taxon>
        <taxon>Fabales</taxon>
        <taxon>Fabaceae</taxon>
        <taxon>Papilionoideae</taxon>
        <taxon>50 kb inversion clade</taxon>
        <taxon>NPAAA clade</taxon>
        <taxon>Hologalegina</taxon>
        <taxon>IRL clade</taxon>
        <taxon>Trifolieae</taxon>
        <taxon>Trifolium</taxon>
    </lineage>
</organism>
<reference evidence="2 3" key="1">
    <citation type="journal article" date="2018" name="Front. Plant Sci.">
        <title>Red Clover (Trifolium pratense) and Zigzag Clover (T. medium) - A Picture of Genomic Similarities and Differences.</title>
        <authorList>
            <person name="Dluhosova J."/>
            <person name="Istvanek J."/>
            <person name="Nedelnik J."/>
            <person name="Repkova J."/>
        </authorList>
    </citation>
    <scope>NUCLEOTIDE SEQUENCE [LARGE SCALE GENOMIC DNA]</scope>
    <source>
        <strain evidence="3">cv. 10/8</strain>
        <tissue evidence="2">Leaf</tissue>
    </source>
</reference>
<feature type="non-terminal residue" evidence="2">
    <location>
        <position position="1"/>
    </location>
</feature>
<accession>A0A392W7W5</accession>
<evidence type="ECO:0000256" key="1">
    <source>
        <dbReference type="SAM" id="MobiDB-lite"/>
    </source>
</evidence>
<feature type="region of interest" description="Disordered" evidence="1">
    <location>
        <begin position="16"/>
        <end position="68"/>
    </location>
</feature>
<evidence type="ECO:0000313" key="2">
    <source>
        <dbReference type="EMBL" id="MCI94780.1"/>
    </source>
</evidence>
<comment type="caution">
    <text evidence="2">The sequence shown here is derived from an EMBL/GenBank/DDBJ whole genome shotgun (WGS) entry which is preliminary data.</text>
</comment>
<dbReference type="EMBL" id="LXQA011366173">
    <property type="protein sequence ID" value="MCI94780.1"/>
    <property type="molecule type" value="Genomic_DNA"/>
</dbReference>
<sequence length="68" mass="6779">YTAGDPNSVLQQAQFSATNESKQVAGVPDANSGAVGNEATDSTMVSGEHLSVNGGVDTVGLENGNALE</sequence>
<evidence type="ECO:0000313" key="3">
    <source>
        <dbReference type="Proteomes" id="UP000265520"/>
    </source>
</evidence>
<feature type="non-terminal residue" evidence="2">
    <location>
        <position position="68"/>
    </location>
</feature>
<proteinExistence type="predicted"/>
<dbReference type="Proteomes" id="UP000265520">
    <property type="component" value="Unassembled WGS sequence"/>
</dbReference>
<keyword evidence="3" id="KW-1185">Reference proteome</keyword>
<dbReference type="AlphaFoldDB" id="A0A392W7W5"/>